<accession>A0A5N6BR14</accession>
<reference evidence="6 7" key="1">
    <citation type="submission" date="2019-10" db="EMBL/GenBank/DDBJ databases">
        <title>Nonomuraea sp. nov., isolated from Phyllanthus amarus.</title>
        <authorList>
            <person name="Klykleung N."/>
            <person name="Tanasupawat S."/>
        </authorList>
    </citation>
    <scope>NUCLEOTIDE SEQUENCE [LARGE SCALE GENOMIC DNA]</scope>
    <source>
        <strain evidence="6 7">CR1-09</strain>
    </source>
</reference>
<feature type="domain" description="Laminin G" evidence="5">
    <location>
        <begin position="1630"/>
        <end position="1813"/>
    </location>
</feature>
<name>A0A5N6BR14_9ACTN</name>
<sequence length="3599" mass="383620">MLRADGEVDGVRRSGFGLGKIGPARWLLRVTTVSVIAILPGTLQLPAFPAPVSAPRVVLNLPNVTSGSADAPPVQQSGSAQGLPHLVDASATEPRDLRIPGPRPSDDGKRPEGGLPLDKPRTPSDEPAKGGLKSPPPLPAEFREAKPEETAPPQAVQSQGLSMRQVRPAKGAAAESPTLVVTRVASAATSTRWSSNLASAMAEGDAPSVSSLSALGTQGSDGWTLSSLTPYFQAKVTDPLYRSSYLGYEIEHDPSVPAQGSGLISSGKGTTSASSGSFASVSVPSGKLTDGWLVRWRVRGVTTSGVEGAWSDWQPAKIDVFKPAVSDLSAWPEAGVSTLASLTPEFSAKVTDPMPFRYSYLSAEVEHDPSTPGQGSGLIWSGTGTTATSSTSSYASVTMPKGKLTDGWMVRWRVRAVTTTGVAGPWSDWQSAKVDIFKPTVSNLSADGTQGSGLWTLWSLTPRFDADISDWVSSRYSYLSAEVEHDPSVPGQGSGLIWSGTGTTPTSSSTSSAYVKVPAGKLTDGWMVRWRVRAVTTTGLNGPWSDWQTSKIDITKPAVSEVTTTTGLPNSGLWTSWTLTPEFRAKIRPTTFGSLDANSYLAAEVEHDPSTPGQGSGLIWSGKGTTTTSADNPYASVTVPSGKLSDDWVVRWRVRGVTTKGLAGPWSDWQTMRVDVTKPVVSDIGVQGSQSGGLWTMWTLSQSFSAKITYNSILGLGPNAYLGAEIEHDPSVPNQGSGLIWSGTGTTATSSSSSYASVSMPAGKLTDGWLVRWRVRGVTTTGINGPWSEWQTAKIDVNKPAGTGLGVVPGTKTADDFWVLASSTPWLYTKVTTEGGLASYLGAEVEHDPSVPDQGSGLIWSGTGTKSYASGSNAWVQVPADKLSDGWLVRWRVRGVTTTGVTGPWSEWQSARVSVNRPAVAAVGITPGTAGVWSWTAQSLTPWLFAKVTDAQGRSSYLGVEVEHDPEAADQGSGQIWAGTGTAAYPSGSNAWTVIPAGKLTDGWRIRWRVRGVTMSGVNGPWSEWQRATVAGLPFQTFSPADNSQVSTLRPTLSAHAQSPVEAKVTYWFQICSGTKDHWTWCESSYDWSKNGTFTVPKDKLQWGKTYWWYAKAATSTVTVTSPWMSFTTTPEQGTVNSLLVTGTEGREFNYVNGDYTRSVTDLSVATPGPPLAVTRSYNSLDPRSDGAFGSGWSTRWDMRIQDEGQAISYPSMVGHWRLGDLLGSVFAADASGRRFNAALSAGTSPVQGKIGGAIATSGGAVATAPGPVLRTDDSYTVASWLRLDDRSGSYQVARQNGDNGAPYYLGVDQATGQLKFATYASDTAGSTSTSVLSGVNAPVGQWFHVAGVYDKAAGSISLYLNGDLMKTATGVPAGWNATGTTVLGSDVKGAIDDLRMFQKALSSAEIQGLAAIKTITPPATVLITYPDGTQQRFASKGDGTYASPPGTFATLVSLDDGGWRLMDRSATSYWFDTSGRLTKVSDRRDRTQDLAYGTDGKLLKVTATGGRSLTFGWTGAHVTSVATDPVDGAPISWTYEYDGDKLVKVCPPAAGGACTTYTYTDASHYRSVVLDSMPTGYWRLGGTATALRSKVPSSGGLDFGASDGMLRGTTANATAGVTGALAGTADTAMTFAGTAGSAYVSLPEATVSGLGGSLSVEAWFKTTGSGTILGYQNSYEDDPDSYGLGIYVGTDGKLRGQFWNGTIAPITTPGKVNDGNWHHVVLSGAEDIQTLFLDGQPVGGVAGKITHTVSSEMWDTRIGAGYGGPSWPFTTASFTAFPFAGSIDEVAVYNRPLGLGTVRTHYAARLAQPLLTKETQPSGRVHAENTYNADGGRLTTHTDDDGGIWKLSDLVYAKESTTQISATATVTDPHNGTLTYVTNALRGYQVVSTTDQLGKTTRYAYDVGGFPAKVTDPNGNATDVSYNARGNPVAKKTCRSSDTCFTEYYSYYLNADDPFDPRNDQPTAYRDGRSASAADDTYAVTMTYNTHGEPTKKTVPATSDFPQGRSQITAYTDGTEPAVGGGTTPAGLVKSAKDFKGNETTYAYTANGDLAQETGPSGLIKKYGYDPIGRMVERSDISQANPEGVTTEFTYSRRGLLTTVTGAAVRNEVADVTHTLRQSFTYDADGNQLSVSVSDLTGGDAERTTAHTYDSYGRVDSVTGPEGGVERYEYDHKGQKVSYTDTRGSVYNYTYTPREELATVILRGWRGSPVDPQSATDVVMESYAYDPAGRRAAKTDAMGRISSYTYYADGLPAQTIASGVSLNGSSSERDVILDERVYDPAGHLTRQITDGGVLRVDAVYDEAGRLTSHTTDPAALARKTAYRYDANDNIIEIGRSAAGTDRTEVTEYAYDAADQPIRQVVHNNGQDLVTTLTVDDRGLITAITDPRGNVSGATAADYTTDIRYDVAGNRVEVKLPQVQIERYGIAAAPARPTTWVGYNTFGDQTHLLDPEGQKVVSAFDRAGRMVSQTMPAYTPPGGQTITPMVTAEYDLAGQQVSATDARGHTTTALYDGLGRKVRVTNPSVGGAAGGITTYGYDLLGEAISQTDPTGARWEATYDDLGRQITTTTFERRPTVAAYVTRLEYDDAGNLTKVTRPGGDVANRAYNAAGEMTSHTDGLGNSTTFGYDLTGRVAKTTNPLGVSTTAGFDQAGRQIEAADIDADGTVLRARTFGYDAAGNQISQTTASGHTTTRVYDAANRIVEQHEPVSATETINTSFGYDASGRQTRSTDGRGNSTYATYNSLGLVESVIEPITTAHPNVPDRTWTTIYDEAGNQITSLLPGGVKVERTFDELNRLVKQTGSGGEAATEDKHFTYDLAGRLTSADELAFSLNDRGLLLKSSGPDGDISAYAYDADNRLVQRVDATGMASFTWDDADRLTGMTDPVTSSAIEYGYDKAARVTSMVYGANGTRRSFSYDALNRLTKDELKSGQDSPIASIDYGYDADNNMTSKATTGTAGAGNNTYTYDWANRLTSWIAPDGKTTDYGWDAAGNRIRAGDKTYTYDERNRLISGDGYTYTYTARGTLAEASNGKVEITKFDAFDRLVQDGAVTYDYDALDRMATRSDGEQTLKFAYDGQTNNLVGVTDSGNVKKAAYGRDAFGRTVSLSDGGGGQLAFSDLHGDLIGAFTADGTALIDSVAYNPFGEVIAQTGAPHGIGYQGGYTDPSTKKVNMAARWYQPATGSFVSRDTATLTADPSVQLNRYTYANDNPLTNTDPDGHKAKTATVSGGLAKVKTKTKTVTVQPATSCAKKKGKEKQTCLVETEVKQDHKRCVKDYGQGGCSWAENEYRDCRAEHSKKYCAATKDVYGDCLAIGYGNKTCQYGVSAYAECRGVHIDADICRDTASVAIKCRAGGYGKRTCDDTTVAYRTCLNGRKTNMSEGRSVCGDNESHYRQCRTERDADMCNSWSSNYLACRDQAKMHDDKSCTSFAETYFQCRSSKKYGAHNDPFCGEMMSGLLGCWKENKPGACWWYDDMYLECAKKNKSERACMQGNGMTGKVCDKKNKNCVYHLDNGLTNLVTTAAAVGGAFILAACGVAGVHLITFICEAGAAVIEFGAWKLSTKNKGKGVWIKVGDPQIIWDWSGVPIPAPGDITVGSQ</sequence>
<dbReference type="InterPro" id="IPR006530">
    <property type="entry name" value="YD"/>
</dbReference>
<dbReference type="InterPro" id="IPR056823">
    <property type="entry name" value="TEN-like_YD-shell"/>
</dbReference>
<dbReference type="Gene3D" id="2.60.120.200">
    <property type="match status" value="2"/>
</dbReference>
<gene>
    <name evidence="6" type="ORF">FH610_023215</name>
</gene>
<evidence type="ECO:0000259" key="5">
    <source>
        <dbReference type="PROSITE" id="PS50025"/>
    </source>
</evidence>
<dbReference type="NCBIfam" id="TIGR03696">
    <property type="entry name" value="Rhs_assc_core"/>
    <property type="match status" value="1"/>
</dbReference>
<keyword evidence="3" id="KW-1015">Disulfide bond</keyword>
<dbReference type="Pfam" id="PF25023">
    <property type="entry name" value="TEN_YD-shell"/>
    <property type="match status" value="1"/>
</dbReference>
<dbReference type="EMBL" id="VDMA02000012">
    <property type="protein sequence ID" value="KAB8182892.1"/>
    <property type="molecule type" value="Genomic_DNA"/>
</dbReference>
<dbReference type="PANTHER" id="PTHR32305">
    <property type="match status" value="1"/>
</dbReference>
<feature type="region of interest" description="Disordered" evidence="4">
    <location>
        <begin position="89"/>
        <end position="176"/>
    </location>
</feature>
<dbReference type="NCBIfam" id="TIGR01643">
    <property type="entry name" value="YD_repeat_2x"/>
    <property type="match status" value="8"/>
</dbReference>
<dbReference type="InterPro" id="IPR022385">
    <property type="entry name" value="Rhs_assc_core"/>
</dbReference>
<evidence type="ECO:0000256" key="1">
    <source>
        <dbReference type="ARBA" id="ARBA00022729"/>
    </source>
</evidence>
<dbReference type="SMART" id="SM00560">
    <property type="entry name" value="LamGL"/>
    <property type="match status" value="1"/>
</dbReference>
<dbReference type="InterPro" id="IPR006558">
    <property type="entry name" value="LamG-like"/>
</dbReference>
<dbReference type="CDD" id="cd00110">
    <property type="entry name" value="LamG"/>
    <property type="match status" value="1"/>
</dbReference>
<keyword evidence="7" id="KW-1185">Reference proteome</keyword>
<evidence type="ECO:0000313" key="6">
    <source>
        <dbReference type="EMBL" id="KAB8182892.1"/>
    </source>
</evidence>
<evidence type="ECO:0000256" key="3">
    <source>
        <dbReference type="ARBA" id="ARBA00023157"/>
    </source>
</evidence>
<keyword evidence="1" id="KW-0732">Signal</keyword>
<dbReference type="InterPro" id="IPR050708">
    <property type="entry name" value="T6SS_VgrG/RHS"/>
</dbReference>
<dbReference type="PANTHER" id="PTHR32305:SF17">
    <property type="entry name" value="TRNA NUCLEASE WAPA"/>
    <property type="match status" value="1"/>
</dbReference>
<dbReference type="Pfam" id="PF13385">
    <property type="entry name" value="Laminin_G_3"/>
    <property type="match status" value="2"/>
</dbReference>
<dbReference type="SUPFAM" id="SSF49899">
    <property type="entry name" value="Concanavalin A-like lectins/glucanases"/>
    <property type="match status" value="2"/>
</dbReference>
<dbReference type="Proteomes" id="UP000313066">
    <property type="component" value="Unassembled WGS sequence"/>
</dbReference>
<dbReference type="InterPro" id="IPR001791">
    <property type="entry name" value="Laminin_G"/>
</dbReference>
<dbReference type="InterPro" id="IPR045351">
    <property type="entry name" value="DUF6531"/>
</dbReference>
<evidence type="ECO:0000256" key="4">
    <source>
        <dbReference type="SAM" id="MobiDB-lite"/>
    </source>
</evidence>
<dbReference type="InterPro" id="IPR013320">
    <property type="entry name" value="ConA-like_dom_sf"/>
</dbReference>
<evidence type="ECO:0000313" key="7">
    <source>
        <dbReference type="Proteomes" id="UP000313066"/>
    </source>
</evidence>
<proteinExistence type="predicted"/>
<keyword evidence="2" id="KW-0677">Repeat</keyword>
<dbReference type="InterPro" id="IPR031325">
    <property type="entry name" value="RHS_repeat"/>
</dbReference>
<feature type="region of interest" description="Disordered" evidence="4">
    <location>
        <begin position="259"/>
        <end position="278"/>
    </location>
</feature>
<feature type="compositionally biased region" description="Low complexity" evidence="4">
    <location>
        <begin position="265"/>
        <end position="278"/>
    </location>
</feature>
<dbReference type="Pfam" id="PF05593">
    <property type="entry name" value="RHS_repeat"/>
    <property type="match status" value="4"/>
</dbReference>
<dbReference type="PROSITE" id="PS50025">
    <property type="entry name" value="LAM_G_DOMAIN"/>
    <property type="match status" value="1"/>
</dbReference>
<comment type="caution">
    <text evidence="6">The sequence shown here is derived from an EMBL/GenBank/DDBJ whole genome shotgun (WGS) entry which is preliminary data.</text>
</comment>
<dbReference type="Pfam" id="PF20148">
    <property type="entry name" value="DUF6531"/>
    <property type="match status" value="1"/>
</dbReference>
<organism evidence="6 7">
    <name type="scientific">Microbispora catharanthi</name>
    <dbReference type="NCBI Taxonomy" id="1712871"/>
    <lineage>
        <taxon>Bacteria</taxon>
        <taxon>Bacillati</taxon>
        <taxon>Actinomycetota</taxon>
        <taxon>Actinomycetes</taxon>
        <taxon>Streptosporangiales</taxon>
        <taxon>Streptosporangiaceae</taxon>
        <taxon>Microbispora</taxon>
    </lineage>
</organism>
<protein>
    <recommendedName>
        <fullName evidence="5">Laminin G domain-containing protein</fullName>
    </recommendedName>
</protein>
<evidence type="ECO:0000256" key="2">
    <source>
        <dbReference type="ARBA" id="ARBA00022737"/>
    </source>
</evidence>
<dbReference type="Gene3D" id="2.180.10.10">
    <property type="entry name" value="RHS repeat-associated core"/>
    <property type="match status" value="5"/>
</dbReference>
<feature type="compositionally biased region" description="Basic and acidic residues" evidence="4">
    <location>
        <begin position="93"/>
        <end position="128"/>
    </location>
</feature>